<dbReference type="GO" id="GO:0016567">
    <property type="term" value="P:protein ubiquitination"/>
    <property type="evidence" value="ECO:0007669"/>
    <property type="project" value="InterPro"/>
</dbReference>
<accession>A0A3M7AG35</accession>
<evidence type="ECO:0000313" key="3">
    <source>
        <dbReference type="Proteomes" id="UP000276864"/>
    </source>
</evidence>
<dbReference type="InterPro" id="IPR031127">
    <property type="entry name" value="E3_UB_ligase_RBR"/>
</dbReference>
<dbReference type="PANTHER" id="PTHR11685">
    <property type="entry name" value="RBR FAMILY RING FINGER AND IBR DOMAIN-CONTAINING"/>
    <property type="match status" value="1"/>
</dbReference>
<dbReference type="GO" id="GO:0004842">
    <property type="term" value="F:ubiquitin-protein transferase activity"/>
    <property type="evidence" value="ECO:0007669"/>
    <property type="project" value="InterPro"/>
</dbReference>
<dbReference type="Proteomes" id="UP000276864">
    <property type="component" value="Unassembled WGS sequence"/>
</dbReference>
<dbReference type="SUPFAM" id="SSF57850">
    <property type="entry name" value="RING/U-box"/>
    <property type="match status" value="1"/>
</dbReference>
<reference evidence="2 3" key="1">
    <citation type="journal article" date="2018" name="BMC Genomics">
        <title>Genomic evidence for intraspecific hybridization in a clonal and extremely halotolerant yeast.</title>
        <authorList>
            <person name="Gostincar C."/>
            <person name="Stajich J.E."/>
            <person name="Zupancic J."/>
            <person name="Zalar P."/>
            <person name="Gunde-Cimerman N."/>
        </authorList>
    </citation>
    <scope>NUCLEOTIDE SEQUENCE [LARGE SCALE GENOMIC DNA]</scope>
    <source>
        <strain evidence="2 3">EXF-6651</strain>
    </source>
</reference>
<comment type="caution">
    <text evidence="2">The sequence shown here is derived from an EMBL/GenBank/DDBJ whole genome shotgun (WGS) entry which is preliminary data.</text>
</comment>
<protein>
    <recommendedName>
        <fullName evidence="4">RING-type domain-containing protein</fullName>
    </recommendedName>
</protein>
<evidence type="ECO:0000313" key="2">
    <source>
        <dbReference type="EMBL" id="RMY26505.1"/>
    </source>
</evidence>
<dbReference type="AlphaFoldDB" id="A0A3M7AG35"/>
<sequence length="624" mass="69519">MPFRSPHIHKALQITTMSHKQGECSVCFEPTDNPILVVNDPLCSDCFDQNVRVKFVDALRFEHSYPVTWGDTRLKPQDFLESLPGDFMTAWLEREQEYQIQPAERVYCQHQRSNNQTTEICNHFLGSKAESRGKTFDCPDCHHLTCGTCSDAIHGDQQKHTCQANGSATNSQDTFQGQKRGHDYQLCPKCGVGYWQADGCNVMRCETPSCIMHSIKFCFLCGEKASHYGGHFAQGQPCVMFGRPGPRGIYAAEHRPADRAEIDRIMRRLDAHAGDDDPVPAAGLGEQVGGARAQLLQRMRRADERAQPFDAFARLDAHHRELVADAQFEARHARRQAARLEMMAERFGQQAQPEDGALRLFHAALAHGRADDVQVHRGPMPVFHGPPPPRFHHPRPFFMPRPDPDRARGIQALAGAPRPGNEARAPRADQGGQVGNEVRAQPAQRAPGRGNWFADRIANLRARLARLFGEAIPDVPVGPVAAEDVAREPHQQGPPRPNREMPPDVLEALGRENRALPLDAPPLNLRPLRPRADANAALHLADANVALHLAQFPAAAAPDIIEEDFAMRQALLQEAQRDFAEAMRHLDDLPVQARRGLIDVLDDLHNLAGNLRRPVRDGLARDEE</sequence>
<evidence type="ECO:0008006" key="4">
    <source>
        <dbReference type="Google" id="ProtNLM"/>
    </source>
</evidence>
<gene>
    <name evidence="2" type="ORF">D0866_10831</name>
</gene>
<name>A0A3M7AG35_HORWE</name>
<organism evidence="2 3">
    <name type="scientific">Hortaea werneckii</name>
    <name type="common">Black yeast</name>
    <name type="synonym">Cladosporium werneckii</name>
    <dbReference type="NCBI Taxonomy" id="91943"/>
    <lineage>
        <taxon>Eukaryota</taxon>
        <taxon>Fungi</taxon>
        <taxon>Dikarya</taxon>
        <taxon>Ascomycota</taxon>
        <taxon>Pezizomycotina</taxon>
        <taxon>Dothideomycetes</taxon>
        <taxon>Dothideomycetidae</taxon>
        <taxon>Mycosphaerellales</taxon>
        <taxon>Teratosphaeriaceae</taxon>
        <taxon>Hortaea</taxon>
    </lineage>
</organism>
<proteinExistence type="predicted"/>
<dbReference type="EMBL" id="QWIM01001405">
    <property type="protein sequence ID" value="RMY26505.1"/>
    <property type="molecule type" value="Genomic_DNA"/>
</dbReference>
<feature type="region of interest" description="Disordered" evidence="1">
    <location>
        <begin position="415"/>
        <end position="449"/>
    </location>
</feature>
<dbReference type="Gene3D" id="1.20.120.1750">
    <property type="match status" value="1"/>
</dbReference>
<evidence type="ECO:0000256" key="1">
    <source>
        <dbReference type="SAM" id="MobiDB-lite"/>
    </source>
</evidence>